<reference evidence="3" key="2">
    <citation type="submission" date="2025-09" db="UniProtKB">
        <authorList>
            <consortium name="Ensembl"/>
        </authorList>
    </citation>
    <scope>IDENTIFICATION</scope>
</reference>
<dbReference type="GeneTree" id="ENSGT01070000253760"/>
<evidence type="ECO:0000256" key="1">
    <source>
        <dbReference type="ARBA" id="ARBA00022614"/>
    </source>
</evidence>
<dbReference type="SUPFAM" id="SSF52047">
    <property type="entry name" value="RNI-like"/>
    <property type="match status" value="1"/>
</dbReference>
<name>A0A669DTE6_ORENI</name>
<dbReference type="Ensembl" id="ENSONIT00000062756.1">
    <property type="protein sequence ID" value="ENSONIP00000062085.1"/>
    <property type="gene ID" value="ENSONIG00000028588.1"/>
</dbReference>
<dbReference type="SMART" id="SM00365">
    <property type="entry name" value="LRR_SD22"/>
    <property type="match status" value="4"/>
</dbReference>
<keyword evidence="4" id="KW-1185">Reference proteome</keyword>
<dbReference type="InterPro" id="IPR032675">
    <property type="entry name" value="LRR_dom_sf"/>
</dbReference>
<keyword evidence="2" id="KW-0677">Repeat</keyword>
<evidence type="ECO:0000313" key="4">
    <source>
        <dbReference type="Proteomes" id="UP000005207"/>
    </source>
</evidence>
<sequence length="441" mass="48800">MNSDEISPDRSINIFHCLMEMNHLSLFQEIQEFLKSKKKLSEIQCSALAFMLQMSEEVLDEFDLQKYKTSERGRQRLIPAVRNYRKAGLTQCGLSKTHCEVVASALKSNPSHLTELDMSGNRYLWDLGVKLLCAGLESPNCRLETLRLRSCDLSEISCDYLAAALKSNPSHLRELDLSNNKLQDSGVKHLCGFLESPGCGLETLRLSYCGLSEISCDYLGAALKSNPSHLRELDLSSNKLQDSGVKHLCGFLEVPGCGLETLRLGSCGLSEISCDYLGAALKSNPSHLRELDLSNNKLQDSGVKHLCGFLESPGCGLETLRLEFCGLSEISCDYLAAALKSNPSHLRQLDLSNNNKLQDSGVKHLCGFLESPGCGLETLRLMYCGLSEISCDYLAAALKSNPSHLRELELRGNSLKDSGVKHLSDLQQSPDYRLETLGWRR</sequence>
<keyword evidence="1" id="KW-0433">Leucine-rich repeat</keyword>
<evidence type="ECO:0000256" key="2">
    <source>
        <dbReference type="ARBA" id="ARBA00022737"/>
    </source>
</evidence>
<dbReference type="AlphaFoldDB" id="A0A669DTE6"/>
<dbReference type="InterPro" id="IPR051261">
    <property type="entry name" value="NLR"/>
</dbReference>
<dbReference type="Pfam" id="PF13516">
    <property type="entry name" value="LRR_6"/>
    <property type="match status" value="6"/>
</dbReference>
<dbReference type="Proteomes" id="UP000005207">
    <property type="component" value="Unplaced"/>
</dbReference>
<dbReference type="PROSITE" id="PS51450">
    <property type="entry name" value="LRR"/>
    <property type="match status" value="3"/>
</dbReference>
<evidence type="ECO:0008006" key="5">
    <source>
        <dbReference type="Google" id="ProtNLM"/>
    </source>
</evidence>
<dbReference type="Gene3D" id="3.80.10.10">
    <property type="entry name" value="Ribonuclease Inhibitor"/>
    <property type="match status" value="2"/>
</dbReference>
<dbReference type="PRINTS" id="PR00019">
    <property type="entry name" value="LEURICHRPT"/>
</dbReference>
<reference evidence="3" key="1">
    <citation type="submission" date="2025-08" db="UniProtKB">
        <authorList>
            <consortium name="Ensembl"/>
        </authorList>
    </citation>
    <scope>IDENTIFICATION</scope>
</reference>
<proteinExistence type="predicted"/>
<dbReference type="InterPro" id="IPR001611">
    <property type="entry name" value="Leu-rich_rpt"/>
</dbReference>
<accession>A0A669DTE6</accession>
<organism evidence="3 4">
    <name type="scientific">Oreochromis niloticus</name>
    <name type="common">Nile tilapia</name>
    <name type="synonym">Tilapia nilotica</name>
    <dbReference type="NCBI Taxonomy" id="8128"/>
    <lineage>
        <taxon>Eukaryota</taxon>
        <taxon>Metazoa</taxon>
        <taxon>Chordata</taxon>
        <taxon>Craniata</taxon>
        <taxon>Vertebrata</taxon>
        <taxon>Euteleostomi</taxon>
        <taxon>Actinopterygii</taxon>
        <taxon>Neopterygii</taxon>
        <taxon>Teleostei</taxon>
        <taxon>Neoteleostei</taxon>
        <taxon>Acanthomorphata</taxon>
        <taxon>Ovalentaria</taxon>
        <taxon>Cichlomorphae</taxon>
        <taxon>Cichliformes</taxon>
        <taxon>Cichlidae</taxon>
        <taxon>African cichlids</taxon>
        <taxon>Pseudocrenilabrinae</taxon>
        <taxon>Oreochromini</taxon>
        <taxon>Oreochromis</taxon>
    </lineage>
</organism>
<dbReference type="SMART" id="SM00368">
    <property type="entry name" value="LRR_RI"/>
    <property type="match status" value="11"/>
</dbReference>
<evidence type="ECO:0000313" key="3">
    <source>
        <dbReference type="Ensembl" id="ENSONIP00000062085.1"/>
    </source>
</evidence>
<dbReference type="PANTHER" id="PTHR24106">
    <property type="entry name" value="NACHT, LRR AND CARD DOMAINS-CONTAINING"/>
    <property type="match status" value="1"/>
</dbReference>
<protein>
    <recommendedName>
        <fullName evidence="5">NACHT LRR and PYD domain-containing protein</fullName>
    </recommendedName>
</protein>